<keyword evidence="1" id="KW-0812">Transmembrane</keyword>
<keyword evidence="1" id="KW-0472">Membrane</keyword>
<reference evidence="2" key="1">
    <citation type="submission" date="2023-10" db="EMBL/GenBank/DDBJ databases">
        <title>Genome assembly of Pristionchus species.</title>
        <authorList>
            <person name="Yoshida K."/>
            <person name="Sommer R.J."/>
        </authorList>
    </citation>
    <scope>NUCLEOTIDE SEQUENCE</scope>
    <source>
        <strain evidence="2">RS0144</strain>
    </source>
</reference>
<feature type="non-terminal residue" evidence="2">
    <location>
        <position position="130"/>
    </location>
</feature>
<feature type="non-terminal residue" evidence="2">
    <location>
        <position position="1"/>
    </location>
</feature>
<dbReference type="EMBL" id="BTSX01000004">
    <property type="protein sequence ID" value="GMS92272.1"/>
    <property type="molecule type" value="Genomic_DNA"/>
</dbReference>
<accession>A0AAV5TBG9</accession>
<proteinExistence type="predicted"/>
<feature type="transmembrane region" description="Helical" evidence="1">
    <location>
        <begin position="38"/>
        <end position="62"/>
    </location>
</feature>
<dbReference type="Proteomes" id="UP001432027">
    <property type="component" value="Unassembled WGS sequence"/>
</dbReference>
<keyword evidence="3" id="KW-1185">Reference proteome</keyword>
<keyword evidence="1" id="KW-1133">Transmembrane helix</keyword>
<comment type="caution">
    <text evidence="2">The sequence shown here is derived from an EMBL/GenBank/DDBJ whole genome shotgun (WGS) entry which is preliminary data.</text>
</comment>
<name>A0AAV5TBG9_9BILA</name>
<sequence length="130" mass="14722">FLPEMGVAGGTFAVLSIDIDRFLSIAIPNRYPTLHISLYLSMQISAIFAFCAYNAFLIVYFYRDQILLIADHKRLCWTGFAGIFVNLGVAVKVIVYYFTRLANLEVEKLARIFRTIVLVTIFDLGGWALT</sequence>
<feature type="transmembrane region" description="Helical" evidence="1">
    <location>
        <begin position="111"/>
        <end position="129"/>
    </location>
</feature>
<protein>
    <recommendedName>
        <fullName evidence="4">G protein-coupled receptor</fullName>
    </recommendedName>
</protein>
<feature type="transmembrane region" description="Helical" evidence="1">
    <location>
        <begin position="74"/>
        <end position="99"/>
    </location>
</feature>
<evidence type="ECO:0000313" key="2">
    <source>
        <dbReference type="EMBL" id="GMS92272.1"/>
    </source>
</evidence>
<organism evidence="2 3">
    <name type="scientific">Pristionchus entomophagus</name>
    <dbReference type="NCBI Taxonomy" id="358040"/>
    <lineage>
        <taxon>Eukaryota</taxon>
        <taxon>Metazoa</taxon>
        <taxon>Ecdysozoa</taxon>
        <taxon>Nematoda</taxon>
        <taxon>Chromadorea</taxon>
        <taxon>Rhabditida</taxon>
        <taxon>Rhabditina</taxon>
        <taxon>Diplogasteromorpha</taxon>
        <taxon>Diplogasteroidea</taxon>
        <taxon>Neodiplogasteridae</taxon>
        <taxon>Pristionchus</taxon>
    </lineage>
</organism>
<evidence type="ECO:0000313" key="3">
    <source>
        <dbReference type="Proteomes" id="UP001432027"/>
    </source>
</evidence>
<dbReference type="PANTHER" id="PTHR23360">
    <property type="entry name" value="G-PROTEIN COUPLED RECEPTORS FAMILY 1 PROFILE DOMAIN-CONTAINING PROTEIN-RELATED"/>
    <property type="match status" value="1"/>
</dbReference>
<dbReference type="InterPro" id="IPR047130">
    <property type="entry name" value="7TM_GPCR_Srsx_nematod"/>
</dbReference>
<evidence type="ECO:0000256" key="1">
    <source>
        <dbReference type="SAM" id="Phobius"/>
    </source>
</evidence>
<evidence type="ECO:0008006" key="4">
    <source>
        <dbReference type="Google" id="ProtNLM"/>
    </source>
</evidence>
<dbReference type="PANTHER" id="PTHR23360:SF5">
    <property type="entry name" value="G-PROTEIN COUPLED RECEPTORS FAMILY 1 PROFILE DOMAIN-CONTAINING PROTEIN"/>
    <property type="match status" value="1"/>
</dbReference>
<gene>
    <name evidence="2" type="ORF">PENTCL1PPCAC_14447</name>
</gene>
<dbReference type="AlphaFoldDB" id="A0AAV5TBG9"/>